<sequence>MMNNEYKGKKVFITGGSVGIGKGIALALAKEGANVIICARDRTNLEKAVAELKMVGHAEAVFGYVVMDVSDKKQVESVSKDVINTLGGLDLLICNTGYAQVGEAASLDDSVYRKLMDVNYFGHVNTALAFQNQFIRQGSGEIVFLSSTLAFFSIYGYGAYAASKQAIVGFAQGFRQEMMFHNVKVKLFFPPTTDTPGLLRENEDKPPITKEMEMGSALNKVHSVESVAKAIVRWIPNRKFIGYTGWDSWLQYFLFRHFPEWAIRLTDSELRGAKARLEKKNKIRT</sequence>
<dbReference type="Proteomes" id="UP000298264">
    <property type="component" value="Unassembled WGS sequence"/>
</dbReference>
<evidence type="ECO:0000256" key="1">
    <source>
        <dbReference type="RuleBase" id="RU000363"/>
    </source>
</evidence>
<proteinExistence type="inferred from homology"/>
<comment type="similarity">
    <text evidence="1">Belongs to the short-chain dehydrogenases/reductases (SDR) family.</text>
</comment>
<dbReference type="InterPro" id="IPR002347">
    <property type="entry name" value="SDR_fam"/>
</dbReference>
<dbReference type="InterPro" id="IPR036291">
    <property type="entry name" value="NAD(P)-bd_dom_sf"/>
</dbReference>
<dbReference type="SUPFAM" id="SSF51735">
    <property type="entry name" value="NAD(P)-binding Rossmann-fold domains"/>
    <property type="match status" value="1"/>
</dbReference>
<dbReference type="PROSITE" id="PS00061">
    <property type="entry name" value="ADH_SHORT"/>
    <property type="match status" value="1"/>
</dbReference>
<reference evidence="2" key="1">
    <citation type="journal article" date="2019" name="PLoS Negl. Trop. Dis.">
        <title>Revisiting the worldwide diversity of Leptospira species in the environment.</title>
        <authorList>
            <person name="Vincent A.T."/>
            <person name="Schiettekatte O."/>
            <person name="Bourhy P."/>
            <person name="Veyrier F.J."/>
            <person name="Picardeau M."/>
        </authorList>
    </citation>
    <scope>NUCLEOTIDE SEQUENCE [LARGE SCALE GENOMIC DNA]</scope>
    <source>
        <strain evidence="2">201400974</strain>
    </source>
</reference>
<dbReference type="EMBL" id="RQHV01000052">
    <property type="protein sequence ID" value="TGN09380.1"/>
    <property type="molecule type" value="Genomic_DNA"/>
</dbReference>
<comment type="caution">
    <text evidence="2">The sequence shown here is derived from an EMBL/GenBank/DDBJ whole genome shotgun (WGS) entry which is preliminary data.</text>
</comment>
<protein>
    <submittedName>
        <fullName evidence="2">SDR family NAD(P)-dependent oxidoreductase</fullName>
    </submittedName>
</protein>
<organism evidence="2 3">
    <name type="scientific">Leptospira ilyithenensis</name>
    <dbReference type="NCBI Taxonomy" id="2484901"/>
    <lineage>
        <taxon>Bacteria</taxon>
        <taxon>Pseudomonadati</taxon>
        <taxon>Spirochaetota</taxon>
        <taxon>Spirochaetia</taxon>
        <taxon>Leptospirales</taxon>
        <taxon>Leptospiraceae</taxon>
        <taxon>Leptospira</taxon>
    </lineage>
</organism>
<dbReference type="AlphaFoldDB" id="A0A4R9LPK5"/>
<dbReference type="OrthoDB" id="9808814at2"/>
<dbReference type="Pfam" id="PF00106">
    <property type="entry name" value="adh_short"/>
    <property type="match status" value="1"/>
</dbReference>
<name>A0A4R9LPK5_9LEPT</name>
<dbReference type="InterPro" id="IPR020904">
    <property type="entry name" value="Sc_DH/Rdtase_CS"/>
</dbReference>
<dbReference type="PANTHER" id="PTHR43550:SF3">
    <property type="entry name" value="3-KETODIHYDROSPHINGOSINE REDUCTASE"/>
    <property type="match status" value="1"/>
</dbReference>
<gene>
    <name evidence="2" type="ORF">EHS11_12590</name>
</gene>
<dbReference type="PRINTS" id="PR00080">
    <property type="entry name" value="SDRFAMILY"/>
</dbReference>
<evidence type="ECO:0000313" key="2">
    <source>
        <dbReference type="EMBL" id="TGN09380.1"/>
    </source>
</evidence>
<dbReference type="PANTHER" id="PTHR43550">
    <property type="entry name" value="3-KETODIHYDROSPHINGOSINE REDUCTASE"/>
    <property type="match status" value="1"/>
</dbReference>
<accession>A0A4R9LPK5</accession>
<keyword evidence="3" id="KW-1185">Reference proteome</keyword>
<evidence type="ECO:0000313" key="3">
    <source>
        <dbReference type="Proteomes" id="UP000298264"/>
    </source>
</evidence>
<dbReference type="Gene3D" id="3.40.50.720">
    <property type="entry name" value="NAD(P)-binding Rossmann-like Domain"/>
    <property type="match status" value="1"/>
</dbReference>
<dbReference type="PRINTS" id="PR00081">
    <property type="entry name" value="GDHRDH"/>
</dbReference>